<dbReference type="PANTHER" id="PTHR45755:SF4">
    <property type="entry name" value="ZINC TRANSPORTER 7"/>
    <property type="match status" value="1"/>
</dbReference>
<keyword evidence="11" id="KW-1185">Reference proteome</keyword>
<dbReference type="InterPro" id="IPR003877">
    <property type="entry name" value="SPRY_dom"/>
</dbReference>
<dbReference type="PROSITE" id="PS50188">
    <property type="entry name" value="B302_SPRY"/>
    <property type="match status" value="1"/>
</dbReference>
<accession>A0AAD5U347</accession>
<evidence type="ECO:0000256" key="1">
    <source>
        <dbReference type="ARBA" id="ARBA00004141"/>
    </source>
</evidence>
<evidence type="ECO:0000256" key="8">
    <source>
        <dbReference type="SAM" id="Phobius"/>
    </source>
</evidence>
<dbReference type="SUPFAM" id="SSF49899">
    <property type="entry name" value="Concanavalin A-like lectins/glucanases"/>
    <property type="match status" value="1"/>
</dbReference>
<dbReference type="SUPFAM" id="SSF161111">
    <property type="entry name" value="Cation efflux protein transmembrane domain-like"/>
    <property type="match status" value="1"/>
</dbReference>
<feature type="transmembrane region" description="Helical" evidence="8">
    <location>
        <begin position="409"/>
        <end position="428"/>
    </location>
</feature>
<evidence type="ECO:0000256" key="7">
    <source>
        <dbReference type="ARBA" id="ARBA00023136"/>
    </source>
</evidence>
<dbReference type="GO" id="GO:0005385">
    <property type="term" value="F:zinc ion transmembrane transporter activity"/>
    <property type="evidence" value="ECO:0007669"/>
    <property type="project" value="InterPro"/>
</dbReference>
<feature type="transmembrane region" description="Helical" evidence="8">
    <location>
        <begin position="474"/>
        <end position="496"/>
    </location>
</feature>
<evidence type="ECO:0000313" key="10">
    <source>
        <dbReference type="EMBL" id="KAJ3218936.1"/>
    </source>
</evidence>
<dbReference type="EMBL" id="JADGJW010000359">
    <property type="protein sequence ID" value="KAJ3218936.1"/>
    <property type="molecule type" value="Genomic_DNA"/>
</dbReference>
<gene>
    <name evidence="10" type="ORF">HK099_004866</name>
</gene>
<keyword evidence="6" id="KW-0406">Ion transport</keyword>
<dbReference type="Gene3D" id="2.60.120.920">
    <property type="match status" value="1"/>
</dbReference>
<comment type="subcellular location">
    <subcellularLocation>
        <location evidence="1">Membrane</location>
        <topology evidence="1">Multi-pass membrane protein</topology>
    </subcellularLocation>
</comment>
<dbReference type="Proteomes" id="UP001211065">
    <property type="component" value="Unassembled WGS sequence"/>
</dbReference>
<evidence type="ECO:0000256" key="2">
    <source>
        <dbReference type="ARBA" id="ARBA00008873"/>
    </source>
</evidence>
<dbReference type="SMART" id="SM00449">
    <property type="entry name" value="SPRY"/>
    <property type="match status" value="1"/>
</dbReference>
<dbReference type="InterPro" id="IPR058533">
    <property type="entry name" value="Cation_efflux_TM"/>
</dbReference>
<sequence length="608" mass="68742">MEVSLFKKAFSDKKSKECAEINENSKHRSLITKPTQPITDENFFKPQPPKRVSSLTFFQTISVSLHETKPSNCNQLNPELKNSKGTETKLNNSYFITFHKNSIKNGFISSKCGLELSYNSHVNSKLKTKLPLNVNQILNCKKFFYFEVQILDFNHSQDFQIGVLTRKAENLKEEGFLLNKNGYVFFDNENNEKSVKILNSLKNGDIIGVGYDYLNGKVFFTKNGLYLTNISEKVFKIYYPTVKTSGPLKVKFNFGQQNFMYSNGNKLHESNGGRKNSATKCIRKPLPLIPNKEMRNEIESFNADEFEELYTYYDGEEEGIEALYGIWTNSLGLTSDAIHMLFDSTAIIFSLSASVVAGWESNERFTFGYSRVETLTGFLNGAALLFAGFSIIWESIERLYSPPEINTESLLTVSILGFLVNLVGIFAFDHGGMGHDDHSHNPLMQGMFLHVLADTLGSVGVITSSILIQLYGWYWADPLCSLFIAIMIVLSVWPLLRSSSLILLQRIPSAIENKIPEALNRVNSITDVQFSHSAHFWELSSNNYQCSIKIQINSDANDHIVRLKAEEILIKYLGCKEVNIQIERDLTNMNSVSGNAATLSTKQKKKNE</sequence>
<dbReference type="InterPro" id="IPR044736">
    <property type="entry name" value="Gid1/RanBPM/SPLA_SPRY"/>
</dbReference>
<dbReference type="InterPro" id="IPR001870">
    <property type="entry name" value="B30.2/SPRY"/>
</dbReference>
<dbReference type="GO" id="GO:0016020">
    <property type="term" value="C:membrane"/>
    <property type="evidence" value="ECO:0007669"/>
    <property type="project" value="UniProtKB-SubCell"/>
</dbReference>
<proteinExistence type="inferred from homology"/>
<dbReference type="NCBIfam" id="TIGR01297">
    <property type="entry name" value="CDF"/>
    <property type="match status" value="1"/>
</dbReference>
<feature type="domain" description="B30.2/SPRY" evidence="9">
    <location>
        <begin position="75"/>
        <end position="259"/>
    </location>
</feature>
<reference evidence="10" key="1">
    <citation type="submission" date="2020-05" db="EMBL/GenBank/DDBJ databases">
        <title>Phylogenomic resolution of chytrid fungi.</title>
        <authorList>
            <person name="Stajich J.E."/>
            <person name="Amses K."/>
            <person name="Simmons R."/>
            <person name="Seto K."/>
            <person name="Myers J."/>
            <person name="Bonds A."/>
            <person name="Quandt C.A."/>
            <person name="Barry K."/>
            <person name="Liu P."/>
            <person name="Grigoriev I."/>
            <person name="Longcore J.E."/>
            <person name="James T.Y."/>
        </authorList>
    </citation>
    <scope>NUCLEOTIDE SEQUENCE</scope>
    <source>
        <strain evidence="10">JEL0476</strain>
    </source>
</reference>
<dbReference type="GO" id="GO:1904257">
    <property type="term" value="P:zinc ion import into Golgi lumen"/>
    <property type="evidence" value="ECO:0007669"/>
    <property type="project" value="TreeGrafter"/>
</dbReference>
<dbReference type="FunFam" id="1.20.1510.10:FF:000014">
    <property type="entry name" value="Cation efflux protein/ zinc transporter"/>
    <property type="match status" value="1"/>
</dbReference>
<dbReference type="GO" id="GO:0005794">
    <property type="term" value="C:Golgi apparatus"/>
    <property type="evidence" value="ECO:0007669"/>
    <property type="project" value="TreeGrafter"/>
</dbReference>
<evidence type="ECO:0000256" key="3">
    <source>
        <dbReference type="ARBA" id="ARBA00022448"/>
    </source>
</evidence>
<feature type="transmembrane region" description="Helical" evidence="8">
    <location>
        <begin position="448"/>
        <end position="468"/>
    </location>
</feature>
<keyword evidence="3" id="KW-0813">Transport</keyword>
<organism evidence="10 11">
    <name type="scientific">Clydaea vesicula</name>
    <dbReference type="NCBI Taxonomy" id="447962"/>
    <lineage>
        <taxon>Eukaryota</taxon>
        <taxon>Fungi</taxon>
        <taxon>Fungi incertae sedis</taxon>
        <taxon>Chytridiomycota</taxon>
        <taxon>Chytridiomycota incertae sedis</taxon>
        <taxon>Chytridiomycetes</taxon>
        <taxon>Lobulomycetales</taxon>
        <taxon>Lobulomycetaceae</taxon>
        <taxon>Clydaea</taxon>
    </lineage>
</organism>
<dbReference type="InterPro" id="IPR002524">
    <property type="entry name" value="Cation_efflux"/>
</dbReference>
<evidence type="ECO:0000259" key="9">
    <source>
        <dbReference type="PROSITE" id="PS50188"/>
    </source>
</evidence>
<evidence type="ECO:0000256" key="5">
    <source>
        <dbReference type="ARBA" id="ARBA00022989"/>
    </source>
</evidence>
<evidence type="ECO:0000256" key="6">
    <source>
        <dbReference type="ARBA" id="ARBA00023065"/>
    </source>
</evidence>
<keyword evidence="7 8" id="KW-0472">Membrane</keyword>
<dbReference type="Pfam" id="PF01545">
    <property type="entry name" value="Cation_efflux"/>
    <property type="match status" value="1"/>
</dbReference>
<feature type="transmembrane region" description="Helical" evidence="8">
    <location>
        <begin position="372"/>
        <end position="393"/>
    </location>
</feature>
<dbReference type="InterPro" id="IPR013320">
    <property type="entry name" value="ConA-like_dom_sf"/>
</dbReference>
<comment type="caution">
    <text evidence="10">The sequence shown here is derived from an EMBL/GenBank/DDBJ whole genome shotgun (WGS) entry which is preliminary data.</text>
</comment>
<comment type="similarity">
    <text evidence="2">Belongs to the cation diffusion facilitator (CDF) transporter (TC 2.A.4) family. SLC30A subfamily.</text>
</comment>
<dbReference type="Gene3D" id="1.20.1510.10">
    <property type="entry name" value="Cation efflux protein transmembrane domain"/>
    <property type="match status" value="1"/>
</dbReference>
<name>A0AAD5U347_9FUNG</name>
<evidence type="ECO:0000256" key="4">
    <source>
        <dbReference type="ARBA" id="ARBA00022692"/>
    </source>
</evidence>
<dbReference type="InterPro" id="IPR027469">
    <property type="entry name" value="Cation_efflux_TMD_sf"/>
</dbReference>
<dbReference type="GO" id="GO:0031410">
    <property type="term" value="C:cytoplasmic vesicle"/>
    <property type="evidence" value="ECO:0007669"/>
    <property type="project" value="TreeGrafter"/>
</dbReference>
<dbReference type="CDD" id="cd12885">
    <property type="entry name" value="SPRY_RanBP_like"/>
    <property type="match status" value="1"/>
</dbReference>
<dbReference type="InterPro" id="IPR043136">
    <property type="entry name" value="B30.2/SPRY_sf"/>
</dbReference>
<dbReference type="AlphaFoldDB" id="A0AAD5U347"/>
<dbReference type="GO" id="GO:0006882">
    <property type="term" value="P:intracellular zinc ion homeostasis"/>
    <property type="evidence" value="ECO:0007669"/>
    <property type="project" value="InterPro"/>
</dbReference>
<protein>
    <recommendedName>
        <fullName evidence="9">B30.2/SPRY domain-containing protein</fullName>
    </recommendedName>
</protein>
<keyword evidence="5 8" id="KW-1133">Transmembrane helix</keyword>
<keyword evidence="4 8" id="KW-0812">Transmembrane</keyword>
<dbReference type="Pfam" id="PF00622">
    <property type="entry name" value="SPRY"/>
    <property type="match status" value="1"/>
</dbReference>
<dbReference type="PANTHER" id="PTHR45755">
    <property type="match status" value="1"/>
</dbReference>
<dbReference type="InterPro" id="IPR045316">
    <property type="entry name" value="Msc2-like"/>
</dbReference>
<evidence type="ECO:0000313" key="11">
    <source>
        <dbReference type="Proteomes" id="UP001211065"/>
    </source>
</evidence>